<evidence type="ECO:0000256" key="5">
    <source>
        <dbReference type="ARBA" id="ARBA00023136"/>
    </source>
</evidence>
<accession>A0AAD2CMK1</accession>
<keyword evidence="5 6" id="KW-0472">Membrane</keyword>
<proteinExistence type="inferred from homology"/>
<reference evidence="8" key="1">
    <citation type="submission" date="2023-08" db="EMBL/GenBank/DDBJ databases">
        <authorList>
            <person name="Audoor S."/>
            <person name="Bilcke G."/>
        </authorList>
    </citation>
    <scope>NUCLEOTIDE SEQUENCE</scope>
</reference>
<gene>
    <name evidence="8" type="ORF">CYCCA115_LOCUS5848</name>
</gene>
<comment type="similarity">
    <text evidence="2">Belongs to the TMEM14 family.</text>
</comment>
<name>A0AAD2CMK1_9STRA</name>
<evidence type="ECO:0000256" key="3">
    <source>
        <dbReference type="ARBA" id="ARBA00022692"/>
    </source>
</evidence>
<dbReference type="AlphaFoldDB" id="A0AAD2CMK1"/>
<keyword evidence="7" id="KW-0732">Signal</keyword>
<keyword evidence="3 6" id="KW-0812">Transmembrane</keyword>
<feature type="transmembrane region" description="Helical" evidence="6">
    <location>
        <begin position="100"/>
        <end position="118"/>
    </location>
</feature>
<evidence type="ECO:0000256" key="7">
    <source>
        <dbReference type="SAM" id="SignalP"/>
    </source>
</evidence>
<keyword evidence="4 6" id="KW-1133">Transmembrane helix</keyword>
<evidence type="ECO:0000313" key="9">
    <source>
        <dbReference type="Proteomes" id="UP001295423"/>
    </source>
</evidence>
<comment type="caution">
    <text evidence="8">The sequence shown here is derived from an EMBL/GenBank/DDBJ whole genome shotgun (WGS) entry which is preliminary data.</text>
</comment>
<evidence type="ECO:0000256" key="2">
    <source>
        <dbReference type="ARBA" id="ARBA00007590"/>
    </source>
</evidence>
<evidence type="ECO:0000313" key="8">
    <source>
        <dbReference type="EMBL" id="CAJ1937848.1"/>
    </source>
</evidence>
<feature type="transmembrane region" description="Helical" evidence="6">
    <location>
        <begin position="124"/>
        <end position="141"/>
    </location>
</feature>
<sequence>MKLHCSPVASFALCLLLIQAATNNVNAFPSPGLLVSNATKSRLMIPLSVDQKLGLVAPNGENQAAAAAPAPRGIVLNTCVGGLTFAGGLMGYITKGSKASLIAGSTFGGLLSLSAFLISQKQKVGSIMGTAVGGMLSYVMGKKFLASKKFMPAGLIASLGLATVVYNAIEAFGGQAVKAESLVPLQEAPKDDPIDEPTSTEEN</sequence>
<feature type="signal peptide" evidence="7">
    <location>
        <begin position="1"/>
        <end position="27"/>
    </location>
</feature>
<dbReference type="Pfam" id="PF03647">
    <property type="entry name" value="Tmemb_14"/>
    <property type="match status" value="1"/>
</dbReference>
<evidence type="ECO:0000256" key="1">
    <source>
        <dbReference type="ARBA" id="ARBA00004370"/>
    </source>
</evidence>
<evidence type="ECO:0000256" key="6">
    <source>
        <dbReference type="SAM" id="Phobius"/>
    </source>
</evidence>
<dbReference type="EMBL" id="CAKOGP040000668">
    <property type="protein sequence ID" value="CAJ1937848.1"/>
    <property type="molecule type" value="Genomic_DNA"/>
</dbReference>
<dbReference type="GO" id="GO:0016020">
    <property type="term" value="C:membrane"/>
    <property type="evidence" value="ECO:0007669"/>
    <property type="project" value="UniProtKB-SubCell"/>
</dbReference>
<feature type="chain" id="PRO_5042105893" description="Transmembrane protein 14C" evidence="7">
    <location>
        <begin position="28"/>
        <end position="203"/>
    </location>
</feature>
<evidence type="ECO:0008006" key="10">
    <source>
        <dbReference type="Google" id="ProtNLM"/>
    </source>
</evidence>
<dbReference type="InterPro" id="IPR005349">
    <property type="entry name" value="TMEM14"/>
</dbReference>
<feature type="transmembrane region" description="Helical" evidence="6">
    <location>
        <begin position="74"/>
        <end position="93"/>
    </location>
</feature>
<keyword evidence="9" id="KW-1185">Reference proteome</keyword>
<comment type="subcellular location">
    <subcellularLocation>
        <location evidence="1">Membrane</location>
    </subcellularLocation>
</comment>
<dbReference type="Proteomes" id="UP001295423">
    <property type="component" value="Unassembled WGS sequence"/>
</dbReference>
<dbReference type="InterPro" id="IPR044890">
    <property type="entry name" value="TMEM14_sf"/>
</dbReference>
<protein>
    <recommendedName>
        <fullName evidence="10">Transmembrane protein 14C</fullName>
    </recommendedName>
</protein>
<dbReference type="PANTHER" id="PTHR12668">
    <property type="entry name" value="TRANSMEMBRANE PROTEIN 14, 15"/>
    <property type="match status" value="1"/>
</dbReference>
<dbReference type="Gene3D" id="1.10.10.1740">
    <property type="entry name" value="Transmembrane protein 14-like"/>
    <property type="match status" value="1"/>
</dbReference>
<organism evidence="8 9">
    <name type="scientific">Cylindrotheca closterium</name>
    <dbReference type="NCBI Taxonomy" id="2856"/>
    <lineage>
        <taxon>Eukaryota</taxon>
        <taxon>Sar</taxon>
        <taxon>Stramenopiles</taxon>
        <taxon>Ochrophyta</taxon>
        <taxon>Bacillariophyta</taxon>
        <taxon>Bacillariophyceae</taxon>
        <taxon>Bacillariophycidae</taxon>
        <taxon>Bacillariales</taxon>
        <taxon>Bacillariaceae</taxon>
        <taxon>Cylindrotheca</taxon>
    </lineage>
</organism>
<evidence type="ECO:0000256" key="4">
    <source>
        <dbReference type="ARBA" id="ARBA00022989"/>
    </source>
</evidence>